<evidence type="ECO:0000313" key="4">
    <source>
        <dbReference type="Proteomes" id="UP000433575"/>
    </source>
</evidence>
<feature type="transmembrane region" description="Helical" evidence="1">
    <location>
        <begin position="12"/>
        <end position="30"/>
    </location>
</feature>
<keyword evidence="1" id="KW-1133">Transmembrane helix</keyword>
<evidence type="ECO:0008006" key="6">
    <source>
        <dbReference type="Google" id="ProtNLM"/>
    </source>
</evidence>
<feature type="transmembrane region" description="Helical" evidence="1">
    <location>
        <begin position="42"/>
        <end position="60"/>
    </location>
</feature>
<evidence type="ECO:0000313" key="5">
    <source>
        <dbReference type="Proteomes" id="UP000480929"/>
    </source>
</evidence>
<keyword evidence="5" id="KW-1185">Reference proteome</keyword>
<reference evidence="4 5" key="1">
    <citation type="journal article" date="2019" name="Nat. Med.">
        <title>A library of human gut bacterial isolates paired with longitudinal multiomics data enables mechanistic microbiome research.</title>
        <authorList>
            <person name="Poyet M."/>
            <person name="Groussin M."/>
            <person name="Gibbons S.M."/>
            <person name="Avila-Pacheco J."/>
            <person name="Jiang X."/>
            <person name="Kearney S.M."/>
            <person name="Perrotta A.R."/>
            <person name="Berdy B."/>
            <person name="Zhao S."/>
            <person name="Lieberman T.D."/>
            <person name="Swanson P.K."/>
            <person name="Smith M."/>
            <person name="Roesemann S."/>
            <person name="Alexander J.E."/>
            <person name="Rich S.A."/>
            <person name="Livny J."/>
            <person name="Vlamakis H."/>
            <person name="Clish C."/>
            <person name="Bullock K."/>
            <person name="Deik A."/>
            <person name="Scott J."/>
            <person name="Pierce K.A."/>
            <person name="Xavier R.J."/>
            <person name="Alm E.J."/>
        </authorList>
    </citation>
    <scope>NUCLEOTIDE SEQUENCE [LARGE SCALE GENOMIC DNA]</scope>
    <source>
        <strain evidence="2 4">BIOML-A4</strain>
        <strain evidence="3 5">BIOML-A5</strain>
    </source>
</reference>
<dbReference type="AlphaFoldDB" id="A0A6N7S8Q1"/>
<gene>
    <name evidence="3" type="ORF">GKD88_12345</name>
    <name evidence="2" type="ORF">GKE08_12675</name>
</gene>
<keyword evidence="1" id="KW-0472">Membrane</keyword>
<evidence type="ECO:0000313" key="3">
    <source>
        <dbReference type="EMBL" id="MSC33909.1"/>
    </source>
</evidence>
<dbReference type="RefSeq" id="WP_020223008.1">
    <property type="nucleotide sequence ID" value="NZ_AP031450.1"/>
</dbReference>
<proteinExistence type="predicted"/>
<accession>A0A6N7S8Q1</accession>
<comment type="caution">
    <text evidence="2">The sequence shown here is derived from an EMBL/GenBank/DDBJ whole genome shotgun (WGS) entry which is preliminary data.</text>
</comment>
<evidence type="ECO:0000313" key="2">
    <source>
        <dbReference type="EMBL" id="MSA90179.1"/>
    </source>
</evidence>
<organism evidence="2 4">
    <name type="scientific">Holdemania massiliensis</name>
    <dbReference type="NCBI Taxonomy" id="1468449"/>
    <lineage>
        <taxon>Bacteria</taxon>
        <taxon>Bacillati</taxon>
        <taxon>Bacillota</taxon>
        <taxon>Erysipelotrichia</taxon>
        <taxon>Erysipelotrichales</taxon>
        <taxon>Erysipelotrichaceae</taxon>
        <taxon>Holdemania</taxon>
    </lineage>
</organism>
<evidence type="ECO:0000256" key="1">
    <source>
        <dbReference type="SAM" id="Phobius"/>
    </source>
</evidence>
<dbReference type="EMBL" id="WKPJ01000021">
    <property type="protein sequence ID" value="MSA90179.1"/>
    <property type="molecule type" value="Genomic_DNA"/>
</dbReference>
<sequence>MDEMMELMHQLLLGNGILIAGCVYVCAELLKTLLPRMNSTWIPLIGALMGVLLGLIIPDFSVGQGMLVKAISGLCLGWAATGAFESVKCIKSRQRS</sequence>
<keyword evidence="1" id="KW-0812">Transmembrane</keyword>
<name>A0A6N7S8Q1_9FIRM</name>
<dbReference type="Proteomes" id="UP000433575">
    <property type="component" value="Unassembled WGS sequence"/>
</dbReference>
<dbReference type="Proteomes" id="UP000480929">
    <property type="component" value="Unassembled WGS sequence"/>
</dbReference>
<feature type="transmembrane region" description="Helical" evidence="1">
    <location>
        <begin position="66"/>
        <end position="87"/>
    </location>
</feature>
<dbReference type="GeneID" id="42454903"/>
<dbReference type="EMBL" id="WKPI01000023">
    <property type="protein sequence ID" value="MSC33909.1"/>
    <property type="molecule type" value="Genomic_DNA"/>
</dbReference>
<protein>
    <recommendedName>
        <fullName evidence="6">Holin</fullName>
    </recommendedName>
</protein>
<dbReference type="OrthoDB" id="1648352at2"/>